<reference evidence="2 3" key="1">
    <citation type="journal article" date="2019" name="Gigascience">
        <title>Whole-genome sequence of the oriental lung fluke Paragonimus westermani.</title>
        <authorList>
            <person name="Oey H."/>
            <person name="Zakrzewski M."/>
            <person name="Narain K."/>
            <person name="Devi K.R."/>
            <person name="Agatsuma T."/>
            <person name="Nawaratna S."/>
            <person name="Gobert G.N."/>
            <person name="Jones M.K."/>
            <person name="Ragan M.A."/>
            <person name="McManus D.P."/>
            <person name="Krause L."/>
        </authorList>
    </citation>
    <scope>NUCLEOTIDE SEQUENCE [LARGE SCALE GENOMIC DNA]</scope>
    <source>
        <strain evidence="2 3">IND2009</strain>
    </source>
</reference>
<accession>A0A5J4NTE8</accession>
<name>A0A5J4NTE8_9TREM</name>
<evidence type="ECO:0000313" key="3">
    <source>
        <dbReference type="Proteomes" id="UP000324629"/>
    </source>
</evidence>
<evidence type="ECO:0000256" key="1">
    <source>
        <dbReference type="SAM" id="Phobius"/>
    </source>
</evidence>
<proteinExistence type="predicted"/>
<evidence type="ECO:0000313" key="2">
    <source>
        <dbReference type="EMBL" id="KAA3678792.1"/>
    </source>
</evidence>
<dbReference type="AlphaFoldDB" id="A0A5J4NTE8"/>
<comment type="caution">
    <text evidence="2">The sequence shown here is derived from an EMBL/GenBank/DDBJ whole genome shotgun (WGS) entry which is preliminary data.</text>
</comment>
<dbReference type="EMBL" id="QNGE01000962">
    <property type="protein sequence ID" value="KAA3678792.1"/>
    <property type="molecule type" value="Genomic_DNA"/>
</dbReference>
<keyword evidence="1" id="KW-0812">Transmembrane</keyword>
<keyword evidence="3" id="KW-1185">Reference proteome</keyword>
<organism evidence="2 3">
    <name type="scientific">Paragonimus westermani</name>
    <dbReference type="NCBI Taxonomy" id="34504"/>
    <lineage>
        <taxon>Eukaryota</taxon>
        <taxon>Metazoa</taxon>
        <taxon>Spiralia</taxon>
        <taxon>Lophotrochozoa</taxon>
        <taxon>Platyhelminthes</taxon>
        <taxon>Trematoda</taxon>
        <taxon>Digenea</taxon>
        <taxon>Plagiorchiida</taxon>
        <taxon>Troglotremata</taxon>
        <taxon>Troglotrematidae</taxon>
        <taxon>Paragonimus</taxon>
    </lineage>
</organism>
<keyword evidence="1" id="KW-1133">Transmembrane helix</keyword>
<feature type="non-terminal residue" evidence="2">
    <location>
        <position position="1"/>
    </location>
</feature>
<gene>
    <name evidence="2" type="ORF">DEA37_0012190</name>
</gene>
<sequence length="123" mass="14081">IYAAFEQLNRSEFRDVLVESMKFYQSLLPSSHVKCVFDFTLRTLPATQLSSEQLTQVFYLAMDTMNPVNQLVHLKILNITINSVAVAWATLMAAFLAAMIVITICFSVLTRRKRSLLRTVIYE</sequence>
<dbReference type="Proteomes" id="UP000324629">
    <property type="component" value="Unassembled WGS sequence"/>
</dbReference>
<keyword evidence="1" id="KW-0472">Membrane</keyword>
<protein>
    <submittedName>
        <fullName evidence="2">Uncharacterized protein</fullName>
    </submittedName>
</protein>
<feature type="transmembrane region" description="Helical" evidence="1">
    <location>
        <begin position="85"/>
        <end position="109"/>
    </location>
</feature>